<dbReference type="EMBL" id="JARJCN010000097">
    <property type="protein sequence ID" value="KAJ7075395.1"/>
    <property type="molecule type" value="Genomic_DNA"/>
</dbReference>
<evidence type="ECO:0000313" key="3">
    <source>
        <dbReference type="Proteomes" id="UP001222325"/>
    </source>
</evidence>
<feature type="non-terminal residue" evidence="1">
    <location>
        <position position="1"/>
    </location>
</feature>
<accession>A0AAD6TQ89</accession>
<reference evidence="1" key="1">
    <citation type="submission" date="2023-03" db="EMBL/GenBank/DDBJ databases">
        <title>Massive genome expansion in bonnet fungi (Mycena s.s.) driven by repeated elements and novel gene families across ecological guilds.</title>
        <authorList>
            <consortium name="Lawrence Berkeley National Laboratory"/>
            <person name="Harder C.B."/>
            <person name="Miyauchi S."/>
            <person name="Viragh M."/>
            <person name="Kuo A."/>
            <person name="Thoen E."/>
            <person name="Andreopoulos B."/>
            <person name="Lu D."/>
            <person name="Skrede I."/>
            <person name="Drula E."/>
            <person name="Henrissat B."/>
            <person name="Morin E."/>
            <person name="Kohler A."/>
            <person name="Barry K."/>
            <person name="LaButti K."/>
            <person name="Morin E."/>
            <person name="Salamov A."/>
            <person name="Lipzen A."/>
            <person name="Mereny Z."/>
            <person name="Hegedus B."/>
            <person name="Baldrian P."/>
            <person name="Stursova M."/>
            <person name="Weitz H."/>
            <person name="Taylor A."/>
            <person name="Grigoriev I.V."/>
            <person name="Nagy L.G."/>
            <person name="Martin F."/>
            <person name="Kauserud H."/>
        </authorList>
    </citation>
    <scope>NUCLEOTIDE SEQUENCE</scope>
    <source>
        <strain evidence="1">CBHHK173m</strain>
    </source>
</reference>
<name>A0AAD6TQ89_9AGAR</name>
<protein>
    <recommendedName>
        <fullName evidence="4">DDE Tnp4 domain-containing protein</fullName>
    </recommendedName>
</protein>
<evidence type="ECO:0008006" key="4">
    <source>
        <dbReference type="Google" id="ProtNLM"/>
    </source>
</evidence>
<keyword evidence="3" id="KW-1185">Reference proteome</keyword>
<organism evidence="1 3">
    <name type="scientific">Mycena belliarum</name>
    <dbReference type="NCBI Taxonomy" id="1033014"/>
    <lineage>
        <taxon>Eukaryota</taxon>
        <taxon>Fungi</taxon>
        <taxon>Dikarya</taxon>
        <taxon>Basidiomycota</taxon>
        <taxon>Agaricomycotina</taxon>
        <taxon>Agaricomycetes</taxon>
        <taxon>Agaricomycetidae</taxon>
        <taxon>Agaricales</taxon>
        <taxon>Marasmiineae</taxon>
        <taxon>Mycenaceae</taxon>
        <taxon>Mycena</taxon>
    </lineage>
</organism>
<sequence>CRTGLGCRHVGERFQRSNETITKFFRKMVFAFSGDKFYNTYVTLPTTRDPPASYLRKNSKFWPFFENCFGAMDGSHIACTASEDDRSNARNRK</sequence>
<gene>
    <name evidence="1" type="ORF">B0H15DRAFT_759875</name>
    <name evidence="2" type="ORF">B0H15DRAFT_760264</name>
</gene>
<dbReference type="EMBL" id="JARJCN010000098">
    <property type="protein sequence ID" value="KAJ7075328.1"/>
    <property type="molecule type" value="Genomic_DNA"/>
</dbReference>
<dbReference type="Proteomes" id="UP001222325">
    <property type="component" value="Unassembled WGS sequence"/>
</dbReference>
<evidence type="ECO:0000313" key="1">
    <source>
        <dbReference type="EMBL" id="KAJ7075328.1"/>
    </source>
</evidence>
<dbReference type="AlphaFoldDB" id="A0AAD6TQ89"/>
<feature type="non-terminal residue" evidence="1">
    <location>
        <position position="93"/>
    </location>
</feature>
<comment type="caution">
    <text evidence="1">The sequence shown here is derived from an EMBL/GenBank/DDBJ whole genome shotgun (WGS) entry which is preliminary data.</text>
</comment>
<evidence type="ECO:0000313" key="2">
    <source>
        <dbReference type="EMBL" id="KAJ7075395.1"/>
    </source>
</evidence>
<proteinExistence type="predicted"/>